<feature type="transmembrane region" description="Helical" evidence="10">
    <location>
        <begin position="79"/>
        <end position="110"/>
    </location>
</feature>
<accession>A0A9W7DK51</accession>
<organism evidence="11 12">
    <name type="scientific">Ambrosiozyma monospora</name>
    <name type="common">Yeast</name>
    <name type="synonym">Endomycopsis monosporus</name>
    <dbReference type="NCBI Taxonomy" id="43982"/>
    <lineage>
        <taxon>Eukaryota</taxon>
        <taxon>Fungi</taxon>
        <taxon>Dikarya</taxon>
        <taxon>Ascomycota</taxon>
        <taxon>Saccharomycotina</taxon>
        <taxon>Pichiomycetes</taxon>
        <taxon>Pichiales</taxon>
        <taxon>Pichiaceae</taxon>
        <taxon>Ambrosiozyma</taxon>
    </lineage>
</organism>
<dbReference type="InterPro" id="IPR005599">
    <property type="entry name" value="GPI_mannosylTrfase"/>
</dbReference>
<evidence type="ECO:0000256" key="5">
    <source>
        <dbReference type="ARBA" id="ARBA00022679"/>
    </source>
</evidence>
<evidence type="ECO:0000313" key="11">
    <source>
        <dbReference type="EMBL" id="GMG55766.1"/>
    </source>
</evidence>
<keyword evidence="12" id="KW-1185">Reference proteome</keyword>
<dbReference type="PANTHER" id="PTHR22760:SF2">
    <property type="entry name" value="ALPHA-1,2-MANNOSYLTRANSFERASE ALG9"/>
    <property type="match status" value="1"/>
</dbReference>
<feature type="transmembrane region" description="Helical" evidence="10">
    <location>
        <begin position="277"/>
        <end position="296"/>
    </location>
</feature>
<reference evidence="11" key="1">
    <citation type="submission" date="2023-04" db="EMBL/GenBank/DDBJ databases">
        <title>Ambrosiozyma monospora NBRC 1965.</title>
        <authorList>
            <person name="Ichikawa N."/>
            <person name="Sato H."/>
            <person name="Tonouchi N."/>
        </authorList>
    </citation>
    <scope>NUCLEOTIDE SEQUENCE</scope>
    <source>
        <strain evidence="11">NBRC 1965</strain>
    </source>
</reference>
<evidence type="ECO:0000256" key="7">
    <source>
        <dbReference type="ARBA" id="ARBA00022824"/>
    </source>
</evidence>
<keyword evidence="5" id="KW-0808">Transferase</keyword>
<keyword evidence="7 10" id="KW-0256">Endoplasmic reticulum</keyword>
<feature type="transmembrane region" description="Helical" evidence="10">
    <location>
        <begin position="214"/>
        <end position="234"/>
    </location>
</feature>
<dbReference type="GO" id="GO:0006487">
    <property type="term" value="P:protein N-linked glycosylation"/>
    <property type="evidence" value="ECO:0007669"/>
    <property type="project" value="TreeGrafter"/>
</dbReference>
<dbReference type="Pfam" id="PF03901">
    <property type="entry name" value="Glyco_transf_22"/>
    <property type="match status" value="1"/>
</dbReference>
<comment type="similarity">
    <text evidence="3 10">Belongs to the glycosyltransferase 22 family.</text>
</comment>
<keyword evidence="6 10" id="KW-0812">Transmembrane</keyword>
<comment type="caution">
    <text evidence="11">The sequence shown here is derived from an EMBL/GenBank/DDBJ whole genome shotgun (WGS) entry which is preliminary data.</text>
</comment>
<dbReference type="GO" id="GO:0000026">
    <property type="term" value="F:alpha-1,2-mannosyltransferase activity"/>
    <property type="evidence" value="ECO:0007669"/>
    <property type="project" value="TreeGrafter"/>
</dbReference>
<dbReference type="EMBL" id="BSXU01006147">
    <property type="protein sequence ID" value="GMG55766.1"/>
    <property type="molecule type" value="Genomic_DNA"/>
</dbReference>
<evidence type="ECO:0000256" key="4">
    <source>
        <dbReference type="ARBA" id="ARBA00022676"/>
    </source>
</evidence>
<evidence type="ECO:0000256" key="8">
    <source>
        <dbReference type="ARBA" id="ARBA00022989"/>
    </source>
</evidence>
<dbReference type="Proteomes" id="UP001165063">
    <property type="component" value="Unassembled WGS sequence"/>
</dbReference>
<keyword evidence="4 10" id="KW-0328">Glycosyltransferase</keyword>
<keyword evidence="8 10" id="KW-1133">Transmembrane helix</keyword>
<dbReference type="AlphaFoldDB" id="A0A9W7DK51"/>
<evidence type="ECO:0000256" key="1">
    <source>
        <dbReference type="ARBA" id="ARBA00004477"/>
    </source>
</evidence>
<feature type="transmembrane region" description="Helical" evidence="10">
    <location>
        <begin position="246"/>
        <end position="271"/>
    </location>
</feature>
<evidence type="ECO:0000256" key="10">
    <source>
        <dbReference type="RuleBase" id="RU363075"/>
    </source>
</evidence>
<name>A0A9W7DK51_AMBMO</name>
<dbReference type="PANTHER" id="PTHR22760">
    <property type="entry name" value="GLYCOSYLTRANSFERASE"/>
    <property type="match status" value="1"/>
</dbReference>
<evidence type="ECO:0000313" key="12">
    <source>
        <dbReference type="Proteomes" id="UP001165063"/>
    </source>
</evidence>
<comment type="subcellular location">
    <subcellularLocation>
        <location evidence="1 10">Endoplasmic reticulum membrane</location>
        <topology evidence="1 10">Multi-pass membrane protein</topology>
    </subcellularLocation>
</comment>
<evidence type="ECO:0000256" key="2">
    <source>
        <dbReference type="ARBA" id="ARBA00004922"/>
    </source>
</evidence>
<evidence type="ECO:0000256" key="6">
    <source>
        <dbReference type="ARBA" id="ARBA00022692"/>
    </source>
</evidence>
<evidence type="ECO:0000256" key="3">
    <source>
        <dbReference type="ARBA" id="ARBA00007063"/>
    </source>
</evidence>
<evidence type="ECO:0000256" key="9">
    <source>
        <dbReference type="ARBA" id="ARBA00023136"/>
    </source>
</evidence>
<protein>
    <recommendedName>
        <fullName evidence="10">Mannosyltransferase</fullName>
        <ecNumber evidence="10">2.4.1.-</ecNumber>
    </recommendedName>
</protein>
<feature type="transmembrane region" description="Helical" evidence="10">
    <location>
        <begin position="183"/>
        <end position="208"/>
    </location>
</feature>
<dbReference type="EC" id="2.4.1.-" evidence="10"/>
<dbReference type="OrthoDB" id="497541at2759"/>
<sequence>MSHASISLLPSSFTLIMGMFATAAVINYFKYDNFSVKVQSHIKRIDIASAIEKSEDDSNDEKEILLGMLSTSAIARDKYYTLAIFSTAVGGVLGWPFAMVLIVPFLINIFITFITRPSYKQFGFYLIIGGAALCGALSITSQIDYAFYGKTEFVPINIMLYNVINSGESTGPNIFGVEPTSYYIFNLVLNFYGIGLLSVLGLAAGIILRVEKASFWQIETIVFPIVLWCAIFFAQPHKEERFMYPIYHLITISAAYAAQSITGIFGNTFIISTLHAFWTKIAIFIVISTVSTLRIISLIQNYGAALTVYSHLPQVSNKPENVCVGREWYHYPSSFFLNSNQRLRYVENGFRGMLPGDFIEPEQKGVRSLFNSTSHIPTQFNNENKYNPDLVVPFETCDYYVDLNLPVDSSMGEVQVFDTTTGDSVLDNWSTLYCEDFVDQDKSFGLAKLLYIPHNEFNSVYDLVIAEVSKNQLFNDLFEKVKSSSSYVAFTKHEKVLQAKLQATKLYEQVSEQVKARTPEHVKTFVFNGEVHFNKMCVAKKN</sequence>
<proteinExistence type="inferred from homology"/>
<feature type="transmembrane region" description="Helical" evidence="10">
    <location>
        <begin position="6"/>
        <end position="29"/>
    </location>
</feature>
<comment type="pathway">
    <text evidence="2">Protein modification; protein glycosylation.</text>
</comment>
<gene>
    <name evidence="11" type="ORF">Amon01_000783800</name>
</gene>
<keyword evidence="9 10" id="KW-0472">Membrane</keyword>
<feature type="transmembrane region" description="Helical" evidence="10">
    <location>
        <begin position="122"/>
        <end position="140"/>
    </location>
</feature>
<dbReference type="GO" id="GO:0005789">
    <property type="term" value="C:endoplasmic reticulum membrane"/>
    <property type="evidence" value="ECO:0007669"/>
    <property type="project" value="UniProtKB-SubCell"/>
</dbReference>